<dbReference type="AlphaFoldDB" id="U2QED7"/>
<evidence type="ECO:0000256" key="1">
    <source>
        <dbReference type="SAM" id="MobiDB-lite"/>
    </source>
</evidence>
<accession>U2QED7</accession>
<dbReference type="Proteomes" id="UP000017052">
    <property type="component" value="Unassembled WGS sequence"/>
</dbReference>
<protein>
    <submittedName>
        <fullName evidence="4">Alpha/beta-hydrolase family protein</fullName>
    </submittedName>
</protein>
<evidence type="ECO:0000259" key="2">
    <source>
        <dbReference type="Pfam" id="PF10081"/>
    </source>
</evidence>
<dbReference type="RefSeq" id="WP_021797802.1">
    <property type="nucleotide sequence ID" value="NZ_ACVN02000206.1"/>
</dbReference>
<dbReference type="InterPro" id="IPR027787">
    <property type="entry name" value="Alpha/beta-hydrolase_catalytic"/>
</dbReference>
<evidence type="ECO:0000313" key="5">
    <source>
        <dbReference type="Proteomes" id="UP000017052"/>
    </source>
</evidence>
<feature type="region of interest" description="Disordered" evidence="1">
    <location>
        <begin position="73"/>
        <end position="95"/>
    </location>
</feature>
<feature type="domain" description="Alpha/beta-hydrolase catalytic" evidence="2">
    <location>
        <begin position="131"/>
        <end position="412"/>
    </location>
</feature>
<proteinExistence type="predicted"/>
<evidence type="ECO:0000259" key="3">
    <source>
        <dbReference type="Pfam" id="PF15420"/>
    </source>
</evidence>
<dbReference type="EMBL" id="ACVN02000206">
    <property type="protein sequence ID" value="ERK54791.1"/>
    <property type="molecule type" value="Genomic_DNA"/>
</dbReference>
<feature type="domain" description="Alpha/beta-hydrolase N-terminal" evidence="3">
    <location>
        <begin position="3"/>
        <end position="113"/>
    </location>
</feature>
<dbReference type="OrthoDB" id="4397445at2"/>
<keyword evidence="5" id="KW-1185">Reference proteome</keyword>
<feature type="non-terminal residue" evidence="4">
    <location>
        <position position="1"/>
    </location>
</feature>
<dbReference type="Pfam" id="PF15420">
    <property type="entry name" value="Abhydrolase_9_N"/>
    <property type="match status" value="1"/>
</dbReference>
<dbReference type="ESTHER" id="9actn-u2qed7">
    <property type="family name" value="Abhydrolase_9"/>
</dbReference>
<organism evidence="4 5">
    <name type="scientific">Propionibacterium acidifaciens F0233</name>
    <dbReference type="NCBI Taxonomy" id="553198"/>
    <lineage>
        <taxon>Bacteria</taxon>
        <taxon>Bacillati</taxon>
        <taxon>Actinomycetota</taxon>
        <taxon>Actinomycetes</taxon>
        <taxon>Propionibacteriales</taxon>
        <taxon>Propionibacteriaceae</taxon>
        <taxon>Propionibacterium</taxon>
    </lineage>
</organism>
<dbReference type="GO" id="GO:0016787">
    <property type="term" value="F:hydrolase activity"/>
    <property type="evidence" value="ECO:0007669"/>
    <property type="project" value="UniProtKB-KW"/>
</dbReference>
<name>U2QED7_9ACTN</name>
<evidence type="ECO:0000313" key="4">
    <source>
        <dbReference type="EMBL" id="ERK54791.1"/>
    </source>
</evidence>
<comment type="caution">
    <text evidence="4">The sequence shown here is derived from an EMBL/GenBank/DDBJ whole genome shotgun (WGS) entry which is preliminary data.</text>
</comment>
<dbReference type="InterPro" id="IPR027788">
    <property type="entry name" value="Alpha/beta-hydrolase_N_dom"/>
</dbReference>
<sequence length="437" mass="47347">AGAGIFLLLEAQWRATAAAIDWVGAHLHGRIAWRVAERLVATLVVLATIVVVFDQVILRGVIEVGRTASERIDLTTPEGMAQPASPTRSGSPASREAWSTLGLQGKIFVTGGPDAARIEQVTGRPALDPLRAYAAMGSRSLRGVTEAVLAEMDRTGAWSRGSLCIVTTTGRGSANEWSASAFEYLTGGDCCTIGMQYSGLPSAITLFTDKQIPVVASRILFDAISRRLAALPADRRPRVYLSGESLGAFGSNGVFADVDDLLARADGAVWMGAPDFTPLKSGLSAARDPGSTVVVPVVDGGRHVRFAGRPEHLTRTEFGRRLGPWSFPRIVYLQNDTDPVVWWGTRLLWRRPEWFDGLRAPGSTMSRMRWVPFVTFWQIACDMPVCYRVPEGFGHKYSAEQIVPAWAAVLGGEPTDDHGAVIDALVEDIRADRPRSH</sequence>
<reference evidence="4" key="1">
    <citation type="submission" date="2013-08" db="EMBL/GenBank/DDBJ databases">
        <authorList>
            <person name="Durkin A.S."/>
            <person name="Haft D.R."/>
            <person name="McCorrison J."/>
            <person name="Torralba M."/>
            <person name="Gillis M."/>
            <person name="Haft D.H."/>
            <person name="Methe B."/>
            <person name="Sutton G."/>
            <person name="Nelson K.E."/>
        </authorList>
    </citation>
    <scope>NUCLEOTIDE SEQUENCE [LARGE SCALE GENOMIC DNA]</scope>
    <source>
        <strain evidence="4">F0233</strain>
    </source>
</reference>
<dbReference type="Pfam" id="PF10081">
    <property type="entry name" value="Abhydrolase_9"/>
    <property type="match status" value="1"/>
</dbReference>
<gene>
    <name evidence="4" type="ORF">HMPREF0682_2178</name>
</gene>